<dbReference type="Proteomes" id="UP000199481">
    <property type="component" value="Unassembled WGS sequence"/>
</dbReference>
<organism evidence="6 7">
    <name type="scientific">Carnobacterium viridans</name>
    <dbReference type="NCBI Taxonomy" id="174587"/>
    <lineage>
        <taxon>Bacteria</taxon>
        <taxon>Bacillati</taxon>
        <taxon>Bacillota</taxon>
        <taxon>Bacilli</taxon>
        <taxon>Lactobacillales</taxon>
        <taxon>Carnobacteriaceae</taxon>
        <taxon>Carnobacterium</taxon>
    </lineage>
</organism>
<dbReference type="PANTHER" id="PTHR42938:SF47">
    <property type="entry name" value="HYDROXYPYRUVATE REDUCTASE"/>
    <property type="match status" value="1"/>
</dbReference>
<dbReference type="GO" id="GO:0051287">
    <property type="term" value="F:NAD binding"/>
    <property type="evidence" value="ECO:0007669"/>
    <property type="project" value="InterPro"/>
</dbReference>
<dbReference type="SUPFAM" id="SSF55021">
    <property type="entry name" value="ACT-like"/>
    <property type="match status" value="1"/>
</dbReference>
<sequence>MHDYENETVEETGQSYMYKLRLIDSIPDGLIARLQQPNFEISQEKETEGILVRSSNVPDEAITEELLVISRSGVGVNTINLEAATENGTAVLNTPGVNANAVKELVLACLFLTVRPVATAAEMVRTLKGPDILGQAESKRSDYVGQELQGKTIGLLGMGAIGTQIARSCYDLGMEVLGYARRDHDIDYVNQVELDELLRFSDFVVVVLPLTNETKDLLTGEKLSQMKKGAYLLNFGRDPIVNSTGLLKVLQDETIAGYITDFPQEEYLGHPNILMLPHIGGTTQEALKGGDRLAVRALRNFLLFGTVRESVNFPATRLVFQSPYRLTIFYQKTRKAWSKIMNYLDQENLKIGNMTSNGKDGYDYMLIDLEESFDRIEPVAKKIQDIPSVKRVRILSKPS</sequence>
<dbReference type="InterPro" id="IPR006139">
    <property type="entry name" value="D-isomer_2_OHA_DH_cat_dom"/>
</dbReference>
<evidence type="ECO:0000256" key="3">
    <source>
        <dbReference type="RuleBase" id="RU003719"/>
    </source>
</evidence>
<accession>A0A1H0ZPL1</accession>
<dbReference type="InterPro" id="IPR036291">
    <property type="entry name" value="NAD(P)-bd_dom_sf"/>
</dbReference>
<comment type="pathway">
    <text evidence="2">Amino-acid biosynthesis.</text>
</comment>
<dbReference type="Pfam" id="PF00389">
    <property type="entry name" value="2-Hacid_dh"/>
    <property type="match status" value="1"/>
</dbReference>
<evidence type="ECO:0000256" key="1">
    <source>
        <dbReference type="ARBA" id="ARBA00005854"/>
    </source>
</evidence>
<dbReference type="AlphaFoldDB" id="A0A1H0ZPL1"/>
<dbReference type="PANTHER" id="PTHR42938">
    <property type="entry name" value="FORMATE DEHYDROGENASE 1"/>
    <property type="match status" value="1"/>
</dbReference>
<feature type="domain" description="D-isomer specific 2-hydroxyacid dehydrogenase catalytic" evidence="4">
    <location>
        <begin position="45"/>
        <end position="312"/>
    </location>
</feature>
<evidence type="ECO:0000313" key="6">
    <source>
        <dbReference type="EMBL" id="SDQ29304.1"/>
    </source>
</evidence>
<name>A0A1H0ZPL1_9LACT</name>
<evidence type="ECO:0000259" key="4">
    <source>
        <dbReference type="Pfam" id="PF00389"/>
    </source>
</evidence>
<dbReference type="InterPro" id="IPR006140">
    <property type="entry name" value="D-isomer_DH_NAD-bd"/>
</dbReference>
<dbReference type="Gene3D" id="3.40.50.720">
    <property type="entry name" value="NAD(P)-binding Rossmann-like Domain"/>
    <property type="match status" value="2"/>
</dbReference>
<dbReference type="SUPFAM" id="SSF51735">
    <property type="entry name" value="NAD(P)-binding Rossmann-fold domains"/>
    <property type="match status" value="1"/>
</dbReference>
<evidence type="ECO:0000256" key="2">
    <source>
        <dbReference type="ARBA" id="ARBA00029440"/>
    </source>
</evidence>
<keyword evidence="7" id="KW-1185">Reference proteome</keyword>
<protein>
    <submittedName>
        <fullName evidence="6">D-3-phosphoglycerate dehydrogenase</fullName>
    </submittedName>
</protein>
<feature type="domain" description="D-isomer specific 2-hydroxyacid dehydrogenase NAD-binding" evidence="5">
    <location>
        <begin position="114"/>
        <end position="280"/>
    </location>
</feature>
<dbReference type="EMBL" id="FNJW01000008">
    <property type="protein sequence ID" value="SDQ29304.1"/>
    <property type="molecule type" value="Genomic_DNA"/>
</dbReference>
<gene>
    <name evidence="6" type="ORF">SAMN04487752_1642</name>
</gene>
<dbReference type="InterPro" id="IPR045865">
    <property type="entry name" value="ACT-like_dom_sf"/>
</dbReference>
<evidence type="ECO:0000259" key="5">
    <source>
        <dbReference type="Pfam" id="PF02826"/>
    </source>
</evidence>
<proteinExistence type="inferred from homology"/>
<keyword evidence="3" id="KW-0560">Oxidoreductase</keyword>
<dbReference type="GO" id="GO:0016616">
    <property type="term" value="F:oxidoreductase activity, acting on the CH-OH group of donors, NAD or NADP as acceptor"/>
    <property type="evidence" value="ECO:0007669"/>
    <property type="project" value="InterPro"/>
</dbReference>
<evidence type="ECO:0000313" key="7">
    <source>
        <dbReference type="Proteomes" id="UP000199481"/>
    </source>
</evidence>
<comment type="similarity">
    <text evidence="1 3">Belongs to the D-isomer specific 2-hydroxyacid dehydrogenase family.</text>
</comment>
<dbReference type="Pfam" id="PF02826">
    <property type="entry name" value="2-Hacid_dh_C"/>
    <property type="match status" value="1"/>
</dbReference>
<dbReference type="SUPFAM" id="SSF52283">
    <property type="entry name" value="Formate/glycerate dehydrogenase catalytic domain-like"/>
    <property type="match status" value="1"/>
</dbReference>
<reference evidence="7" key="1">
    <citation type="submission" date="2016-10" db="EMBL/GenBank/DDBJ databases">
        <authorList>
            <person name="Varghese N."/>
            <person name="Submissions S."/>
        </authorList>
    </citation>
    <scope>NUCLEOTIDE SEQUENCE [LARGE SCALE GENOMIC DNA]</scope>
    <source>
        <strain evidence="7">MPL-11</strain>
    </source>
</reference>